<reference evidence="3 4" key="1">
    <citation type="submission" date="2020-08" db="EMBL/GenBank/DDBJ databases">
        <title>Genome public.</title>
        <authorList>
            <person name="Liu C."/>
            <person name="Sun Q."/>
        </authorList>
    </citation>
    <scope>NUCLEOTIDE SEQUENCE [LARGE SCALE GENOMIC DNA]</scope>
    <source>
        <strain evidence="3 4">BX10</strain>
    </source>
</reference>
<proteinExistence type="inferred from homology"/>
<name>A0ABR7NS30_9FIRM</name>
<evidence type="ECO:0000313" key="4">
    <source>
        <dbReference type="Proteomes" id="UP000647491"/>
    </source>
</evidence>
<dbReference type="InterPro" id="IPR038078">
    <property type="entry name" value="PhoU-like_sf"/>
</dbReference>
<dbReference type="NCBIfam" id="TIGR02135">
    <property type="entry name" value="phoU_full"/>
    <property type="match status" value="1"/>
</dbReference>
<dbReference type="RefSeq" id="WP_262427367.1">
    <property type="nucleotide sequence ID" value="NZ_JACRTJ010000014.1"/>
</dbReference>
<organism evidence="3 4">
    <name type="scientific">Enterocloster hominis</name>
    <name type="common">ex Liu et al. 2021</name>
    <dbReference type="NCBI Taxonomy" id="2763663"/>
    <lineage>
        <taxon>Bacteria</taxon>
        <taxon>Bacillati</taxon>
        <taxon>Bacillota</taxon>
        <taxon>Clostridia</taxon>
        <taxon>Lachnospirales</taxon>
        <taxon>Lachnospiraceae</taxon>
        <taxon>Enterocloster</taxon>
    </lineage>
</organism>
<dbReference type="Proteomes" id="UP000647491">
    <property type="component" value="Unassembled WGS sequence"/>
</dbReference>
<keyword evidence="1" id="KW-0592">Phosphate transport</keyword>
<keyword evidence="4" id="KW-1185">Reference proteome</keyword>
<dbReference type="InterPro" id="IPR028366">
    <property type="entry name" value="PhoU"/>
</dbReference>
<evidence type="ECO:0000256" key="1">
    <source>
        <dbReference type="PIRNR" id="PIRNR003107"/>
    </source>
</evidence>
<comment type="subcellular location">
    <subcellularLocation>
        <location evidence="1">Cytoplasm</location>
    </subcellularLocation>
</comment>
<comment type="caution">
    <text evidence="3">The sequence shown here is derived from an EMBL/GenBank/DDBJ whole genome shotgun (WGS) entry which is preliminary data.</text>
</comment>
<comment type="subunit">
    <text evidence="1">Homodimer.</text>
</comment>
<keyword evidence="1" id="KW-0813">Transport</keyword>
<comment type="function">
    <text evidence="1">Plays a role in the regulation of phosphate uptake.</text>
</comment>
<dbReference type="EMBL" id="JACRTJ010000014">
    <property type="protein sequence ID" value="MBC8598935.1"/>
    <property type="molecule type" value="Genomic_DNA"/>
</dbReference>
<dbReference type="Gene3D" id="1.20.58.220">
    <property type="entry name" value="Phosphate transport system protein phou homolog 2, domain 2"/>
    <property type="match status" value="1"/>
</dbReference>
<accession>A0ABR7NS30</accession>
<gene>
    <name evidence="3" type="primary">phoU</name>
    <name evidence="3" type="ORF">H8708_06780</name>
</gene>
<sequence>MSPRKLFEQELEELRQDVLQMAEWVQDGYDCLFAALEKKDGDQMRRYVRHDRTIEDMQRNIESQCLSLLTRQTPVARDLRTVSAALKVVTDLERIGNHLSDMAELFVRMDLPELSRYSPAFPDMVRETRTLIGKAARAFVERNMAMGQEAIDADDGIDDFFNRIKEDLVKELKKDGSDADGCVDALMTAKYLEKIGDHGVNIGQWEIFQETGEIDEIRLL</sequence>
<keyword evidence="1" id="KW-0963">Cytoplasm</keyword>
<comment type="similarity">
    <text evidence="1">Belongs to the PhoU family.</text>
</comment>
<feature type="domain" description="PhoU" evidence="2">
    <location>
        <begin position="123"/>
        <end position="205"/>
    </location>
</feature>
<dbReference type="PIRSF" id="PIRSF003107">
    <property type="entry name" value="PhoU"/>
    <property type="match status" value="1"/>
</dbReference>
<dbReference type="InterPro" id="IPR026022">
    <property type="entry name" value="PhoU_dom"/>
</dbReference>
<dbReference type="SUPFAM" id="SSF109755">
    <property type="entry name" value="PhoU-like"/>
    <property type="match status" value="1"/>
</dbReference>
<dbReference type="PANTHER" id="PTHR42930">
    <property type="entry name" value="PHOSPHATE-SPECIFIC TRANSPORT SYSTEM ACCESSORY PROTEIN PHOU"/>
    <property type="match status" value="1"/>
</dbReference>
<evidence type="ECO:0000313" key="3">
    <source>
        <dbReference type="EMBL" id="MBC8598935.1"/>
    </source>
</evidence>
<evidence type="ECO:0000259" key="2">
    <source>
        <dbReference type="Pfam" id="PF01895"/>
    </source>
</evidence>
<dbReference type="PANTHER" id="PTHR42930:SF3">
    <property type="entry name" value="PHOSPHATE-SPECIFIC TRANSPORT SYSTEM ACCESSORY PROTEIN PHOU"/>
    <property type="match status" value="1"/>
</dbReference>
<feature type="domain" description="PhoU" evidence="2">
    <location>
        <begin position="19"/>
        <end position="105"/>
    </location>
</feature>
<protein>
    <recommendedName>
        <fullName evidence="1">Phosphate-specific transport system accessory protein PhoU</fullName>
    </recommendedName>
</protein>
<dbReference type="Pfam" id="PF01895">
    <property type="entry name" value="PhoU"/>
    <property type="match status" value="2"/>
</dbReference>